<dbReference type="Proteomes" id="UP001196413">
    <property type="component" value="Unassembled WGS sequence"/>
</dbReference>
<dbReference type="PANTHER" id="PTHR12447">
    <property type="entry name" value="ANKYRIN REPEAT DOMAIN-CONTAINING PROTEIN 13"/>
    <property type="match status" value="1"/>
</dbReference>
<name>A0AAD5QP63_PARTN</name>
<dbReference type="AlphaFoldDB" id="A0AAD5QP63"/>
<dbReference type="Pfam" id="PF12796">
    <property type="entry name" value="Ank_2"/>
    <property type="match status" value="1"/>
</dbReference>
<dbReference type="GO" id="GO:0005102">
    <property type="term" value="F:signaling receptor binding"/>
    <property type="evidence" value="ECO:0007669"/>
    <property type="project" value="TreeGrafter"/>
</dbReference>
<dbReference type="EMBL" id="JAHQIW010003601">
    <property type="protein sequence ID" value="KAJ1359368.1"/>
    <property type="molecule type" value="Genomic_DNA"/>
</dbReference>
<evidence type="ECO:0000256" key="1">
    <source>
        <dbReference type="ARBA" id="ARBA00004586"/>
    </source>
</evidence>
<comment type="caution">
    <text evidence="4">The sequence shown here is derived from an EMBL/GenBank/DDBJ whole genome shotgun (WGS) entry which is preliminary data.</text>
</comment>
<comment type="function">
    <text evidence="3">Acts as a molecular chaperone for G protein-coupled receptors, regulating their biogenesis and exit from the ER.</text>
</comment>
<dbReference type="Gene3D" id="1.25.40.20">
    <property type="entry name" value="Ankyrin repeat-containing domain"/>
    <property type="match status" value="1"/>
</dbReference>
<evidence type="ECO:0000313" key="5">
    <source>
        <dbReference type="Proteomes" id="UP001196413"/>
    </source>
</evidence>
<dbReference type="InterPro" id="IPR021832">
    <property type="entry name" value="ANKRD13"/>
</dbReference>
<gene>
    <name evidence="4" type="ORF">KIN20_018076</name>
</gene>
<evidence type="ECO:0000256" key="3">
    <source>
        <dbReference type="ARBA" id="ARBA00037107"/>
    </source>
</evidence>
<dbReference type="InterPro" id="IPR036770">
    <property type="entry name" value="Ankyrin_rpt-contain_sf"/>
</dbReference>
<evidence type="ECO:0000313" key="4">
    <source>
        <dbReference type="EMBL" id="KAJ1359368.1"/>
    </source>
</evidence>
<organism evidence="4 5">
    <name type="scientific">Parelaphostrongylus tenuis</name>
    <name type="common">Meningeal worm</name>
    <dbReference type="NCBI Taxonomy" id="148309"/>
    <lineage>
        <taxon>Eukaryota</taxon>
        <taxon>Metazoa</taxon>
        <taxon>Ecdysozoa</taxon>
        <taxon>Nematoda</taxon>
        <taxon>Chromadorea</taxon>
        <taxon>Rhabditida</taxon>
        <taxon>Rhabditina</taxon>
        <taxon>Rhabditomorpha</taxon>
        <taxon>Strongyloidea</taxon>
        <taxon>Metastrongylidae</taxon>
        <taxon>Parelaphostrongylus</taxon>
    </lineage>
</organism>
<evidence type="ECO:0000256" key="2">
    <source>
        <dbReference type="ARBA" id="ARBA00023186"/>
    </source>
</evidence>
<reference evidence="4" key="1">
    <citation type="submission" date="2021-06" db="EMBL/GenBank/DDBJ databases">
        <title>Parelaphostrongylus tenuis whole genome reference sequence.</title>
        <authorList>
            <person name="Garwood T.J."/>
            <person name="Larsen P.A."/>
            <person name="Fountain-Jones N.M."/>
            <person name="Garbe J.R."/>
            <person name="Macchietto M.G."/>
            <person name="Kania S.A."/>
            <person name="Gerhold R.W."/>
            <person name="Richards J.E."/>
            <person name="Wolf T.M."/>
        </authorList>
    </citation>
    <scope>NUCLEOTIDE SEQUENCE</scope>
    <source>
        <strain evidence="4">MNPRO001-30</strain>
        <tissue evidence="4">Meninges</tissue>
    </source>
</reference>
<dbReference type="GO" id="GO:0006621">
    <property type="term" value="P:protein retention in ER lumen"/>
    <property type="evidence" value="ECO:0007669"/>
    <property type="project" value="TreeGrafter"/>
</dbReference>
<keyword evidence="5" id="KW-1185">Reference proteome</keyword>
<dbReference type="SUPFAM" id="SSF48403">
    <property type="entry name" value="Ankyrin repeat"/>
    <property type="match status" value="1"/>
</dbReference>
<sequence>MYSQSPNSSKQDVVCTSRICMEIRALHISTMLGQREATALLLAHNAPVKVKFCDGWNPLMEAVSYGDRQVMTEVLRKLKTQSRMGPSSRKSHLVKVLEDIGDLISN</sequence>
<dbReference type="GO" id="GO:0005789">
    <property type="term" value="C:endoplasmic reticulum membrane"/>
    <property type="evidence" value="ECO:0007669"/>
    <property type="project" value="UniProtKB-SubCell"/>
</dbReference>
<keyword evidence="2" id="KW-0143">Chaperone</keyword>
<dbReference type="PANTHER" id="PTHR12447:SF25">
    <property type="entry name" value="ANKYRIN REPEAT DOMAIN-CONTAINING PROTEIN 13C"/>
    <property type="match status" value="1"/>
</dbReference>
<proteinExistence type="predicted"/>
<protein>
    <submittedName>
        <fullName evidence="4">Uncharacterized protein</fullName>
    </submittedName>
</protein>
<comment type="subcellular location">
    <subcellularLocation>
        <location evidence="1">Endoplasmic reticulum membrane</location>
    </subcellularLocation>
</comment>
<dbReference type="InterPro" id="IPR002110">
    <property type="entry name" value="Ankyrin_rpt"/>
</dbReference>
<accession>A0AAD5QP63</accession>